<dbReference type="Proteomes" id="UP001153269">
    <property type="component" value="Unassembled WGS sequence"/>
</dbReference>
<feature type="region of interest" description="Disordered" evidence="1">
    <location>
        <begin position="62"/>
        <end position="103"/>
    </location>
</feature>
<dbReference type="EMBL" id="CADEAL010004063">
    <property type="protein sequence ID" value="CAB1450688.1"/>
    <property type="molecule type" value="Genomic_DNA"/>
</dbReference>
<accession>A0A9N7Z004</accession>
<evidence type="ECO:0000256" key="1">
    <source>
        <dbReference type="SAM" id="MobiDB-lite"/>
    </source>
</evidence>
<gene>
    <name evidence="2" type="ORF">PLEPLA_LOCUS38380</name>
</gene>
<feature type="compositionally biased region" description="Basic and acidic residues" evidence="1">
    <location>
        <begin position="94"/>
        <end position="103"/>
    </location>
</feature>
<name>A0A9N7Z004_PLEPL</name>
<reference evidence="2" key="1">
    <citation type="submission" date="2020-03" db="EMBL/GenBank/DDBJ databases">
        <authorList>
            <person name="Weist P."/>
        </authorList>
    </citation>
    <scope>NUCLEOTIDE SEQUENCE</scope>
</reference>
<evidence type="ECO:0000313" key="3">
    <source>
        <dbReference type="Proteomes" id="UP001153269"/>
    </source>
</evidence>
<organism evidence="2 3">
    <name type="scientific">Pleuronectes platessa</name>
    <name type="common">European plaice</name>
    <dbReference type="NCBI Taxonomy" id="8262"/>
    <lineage>
        <taxon>Eukaryota</taxon>
        <taxon>Metazoa</taxon>
        <taxon>Chordata</taxon>
        <taxon>Craniata</taxon>
        <taxon>Vertebrata</taxon>
        <taxon>Euteleostomi</taxon>
        <taxon>Actinopterygii</taxon>
        <taxon>Neopterygii</taxon>
        <taxon>Teleostei</taxon>
        <taxon>Neoteleostei</taxon>
        <taxon>Acanthomorphata</taxon>
        <taxon>Carangaria</taxon>
        <taxon>Pleuronectiformes</taxon>
        <taxon>Pleuronectoidei</taxon>
        <taxon>Pleuronectidae</taxon>
        <taxon>Pleuronectes</taxon>
    </lineage>
</organism>
<protein>
    <submittedName>
        <fullName evidence="2">Uncharacterized protein</fullName>
    </submittedName>
</protein>
<proteinExistence type="predicted"/>
<sequence>MEDAGQQCRPERTITKPKEVASACGSIDFYIVDSKVKIMGKGCCHANPPGLSLTQSRTNRWKKRGKNGWTDDRIRGRKKRQEVSEESSVAVMDRPQRKVQKEERKREWVNVRVGGGVGKFGPK</sequence>
<keyword evidence="3" id="KW-1185">Reference proteome</keyword>
<comment type="caution">
    <text evidence="2">The sequence shown here is derived from an EMBL/GenBank/DDBJ whole genome shotgun (WGS) entry which is preliminary data.</text>
</comment>
<dbReference type="AlphaFoldDB" id="A0A9N7Z004"/>
<evidence type="ECO:0000313" key="2">
    <source>
        <dbReference type="EMBL" id="CAB1450688.1"/>
    </source>
</evidence>